<evidence type="ECO:0000313" key="1">
    <source>
        <dbReference type="EMBL" id="KAJ3553372.1"/>
    </source>
</evidence>
<evidence type="ECO:0000313" key="2">
    <source>
        <dbReference type="Proteomes" id="UP001148662"/>
    </source>
</evidence>
<sequence length="123" mass="13263">MFLKATVLSAFVGLASAAALDVWIPQITQPKACFVWTVGSVQIVIWDTSAQPAEVTNPIGTIFLAKNGILDLDHPLASDFPLTQGWQNVTVPKVAPGDEYTIVLYGDSGNDSPVFRIIPDEFC</sequence>
<comment type="caution">
    <text evidence="1">The sequence shown here is derived from an EMBL/GenBank/DDBJ whole genome shotgun (WGS) entry which is preliminary data.</text>
</comment>
<protein>
    <submittedName>
        <fullName evidence="1">Uncharacterized protein</fullName>
    </submittedName>
</protein>
<accession>A0ACC1T5B9</accession>
<keyword evidence="2" id="KW-1185">Reference proteome</keyword>
<reference evidence="1" key="1">
    <citation type="submission" date="2022-07" db="EMBL/GenBank/DDBJ databases">
        <title>Genome Sequence of Phlebia brevispora.</title>
        <authorList>
            <person name="Buettner E."/>
        </authorList>
    </citation>
    <scope>NUCLEOTIDE SEQUENCE</scope>
    <source>
        <strain evidence="1">MPL23</strain>
    </source>
</reference>
<dbReference type="Proteomes" id="UP001148662">
    <property type="component" value="Unassembled WGS sequence"/>
</dbReference>
<organism evidence="1 2">
    <name type="scientific">Phlebia brevispora</name>
    <dbReference type="NCBI Taxonomy" id="194682"/>
    <lineage>
        <taxon>Eukaryota</taxon>
        <taxon>Fungi</taxon>
        <taxon>Dikarya</taxon>
        <taxon>Basidiomycota</taxon>
        <taxon>Agaricomycotina</taxon>
        <taxon>Agaricomycetes</taxon>
        <taxon>Polyporales</taxon>
        <taxon>Meruliaceae</taxon>
        <taxon>Phlebia</taxon>
    </lineage>
</organism>
<proteinExistence type="predicted"/>
<dbReference type="EMBL" id="JANHOG010000547">
    <property type="protein sequence ID" value="KAJ3553372.1"/>
    <property type="molecule type" value="Genomic_DNA"/>
</dbReference>
<gene>
    <name evidence="1" type="ORF">NM688_g3645</name>
</gene>
<name>A0ACC1T5B9_9APHY</name>